<comment type="caution">
    <text evidence="2">The sequence shown here is derived from an EMBL/GenBank/DDBJ whole genome shotgun (WGS) entry which is preliminary data.</text>
</comment>
<dbReference type="OrthoDB" id="2427324at2"/>
<evidence type="ECO:0008006" key="4">
    <source>
        <dbReference type="Google" id="ProtNLM"/>
    </source>
</evidence>
<reference evidence="2 3" key="1">
    <citation type="submission" date="2019-11" db="EMBL/GenBank/DDBJ databases">
        <title>Genome sequences of 17 halophilic strains isolated from different environments.</title>
        <authorList>
            <person name="Furrow R.E."/>
        </authorList>
    </citation>
    <scope>NUCLEOTIDE SEQUENCE [LARGE SCALE GENOMIC DNA]</scope>
    <source>
        <strain evidence="2 3">22511_23_Filter</strain>
    </source>
</reference>
<accession>A0A845DQI5</accession>
<evidence type="ECO:0000313" key="2">
    <source>
        <dbReference type="EMBL" id="MYL18815.1"/>
    </source>
</evidence>
<protein>
    <recommendedName>
        <fullName evidence="4">PH domain-containing protein</fullName>
    </recommendedName>
</protein>
<keyword evidence="1" id="KW-0812">Transmembrane</keyword>
<dbReference type="AlphaFoldDB" id="A0A845DQI5"/>
<organism evidence="2 3">
    <name type="scientific">Halobacillus litoralis</name>
    <dbReference type="NCBI Taxonomy" id="45668"/>
    <lineage>
        <taxon>Bacteria</taxon>
        <taxon>Bacillati</taxon>
        <taxon>Bacillota</taxon>
        <taxon>Bacilli</taxon>
        <taxon>Bacillales</taxon>
        <taxon>Bacillaceae</taxon>
        <taxon>Halobacillus</taxon>
    </lineage>
</organism>
<dbReference type="RefSeq" id="WP_160835257.1">
    <property type="nucleotide sequence ID" value="NZ_WMET01000001.1"/>
</dbReference>
<gene>
    <name evidence="2" type="ORF">GLW04_02870</name>
</gene>
<evidence type="ECO:0000256" key="1">
    <source>
        <dbReference type="SAM" id="Phobius"/>
    </source>
</evidence>
<dbReference type="EMBL" id="WMET01000001">
    <property type="protein sequence ID" value="MYL18815.1"/>
    <property type="molecule type" value="Genomic_DNA"/>
</dbReference>
<proteinExistence type="predicted"/>
<sequence>MSYSINPKRIRDTVTLLFPLLWLLLSSAFGATIQLFLVILLFLAMGSLFRFQIDIQDQRLIYTVTYLKKRVLKKELIPEHIQTLKFFRTGWKKKAAAIQTYKGLNIPLVVMTEPEGYDELLAFGRRNQIDVEKTKDYMLLERMDS</sequence>
<keyword evidence="1" id="KW-1133">Transmembrane helix</keyword>
<name>A0A845DQI5_9BACI</name>
<feature type="transmembrane region" description="Helical" evidence="1">
    <location>
        <begin position="20"/>
        <end position="43"/>
    </location>
</feature>
<keyword evidence="1" id="KW-0472">Membrane</keyword>
<dbReference type="Proteomes" id="UP000460949">
    <property type="component" value="Unassembled WGS sequence"/>
</dbReference>
<evidence type="ECO:0000313" key="3">
    <source>
        <dbReference type="Proteomes" id="UP000460949"/>
    </source>
</evidence>